<protein>
    <submittedName>
        <fullName evidence="2">HD domain-containing protein</fullName>
    </submittedName>
</protein>
<dbReference type="Pfam" id="PF01966">
    <property type="entry name" value="HD"/>
    <property type="match status" value="1"/>
</dbReference>
<dbReference type="SUPFAM" id="SSF109604">
    <property type="entry name" value="HD-domain/PDEase-like"/>
    <property type="match status" value="1"/>
</dbReference>
<dbReference type="InterPro" id="IPR050135">
    <property type="entry name" value="dGTPase-like"/>
</dbReference>
<dbReference type="PANTHER" id="PTHR11373:SF4">
    <property type="entry name" value="DEOXYNUCLEOSIDE TRIPHOSPHATE TRIPHOSPHOHYDROLASE SAMHD1"/>
    <property type="match status" value="1"/>
</dbReference>
<keyword evidence="3" id="KW-1185">Reference proteome</keyword>
<gene>
    <name evidence="2" type="ORF">BFS35_003075</name>
</gene>
<feature type="domain" description="HD" evidence="1">
    <location>
        <begin position="50"/>
        <end position="161"/>
    </location>
</feature>
<dbReference type="SMART" id="SM00471">
    <property type="entry name" value="HDc"/>
    <property type="match status" value="1"/>
</dbReference>
<dbReference type="CDD" id="cd00077">
    <property type="entry name" value="HDc"/>
    <property type="match status" value="1"/>
</dbReference>
<dbReference type="EMBL" id="MJBI02000001">
    <property type="protein sequence ID" value="RAI82682.1"/>
    <property type="molecule type" value="Genomic_DNA"/>
</dbReference>
<accession>A0A2G5NTT9</accession>
<sequence>MIFTDCIHVEIEIKDSFYIKLINSKVLQRLKNIKQQGHTYLLNKNAIHNRFDHTLGVFAITNLISDLKGIVGFEKKIALTTALLHDIGHGPYSHTFENVTNIHHEKWSELLIKNDLEIKSILNLENGLMESVLNVLRREGDLPQIEQILFSELGADKLDYIQRDYYYNFNNNPLKDDIFSIITNTNYNNKSVVVNEDILGIVQKIYKMKERLFLSSFGHEYVLGIDLMLKILLKEANYQEIRDISSFTNNPSVINTYLSMDDNYISKLIKDEIYHNDSIKKIHNLYLKKQVMRYETDNIKFNDIASNFSFSEVIQRPLKYGNYSKGVSVQLHNDVKDLSNYIPLSKYPSKIIYYV</sequence>
<evidence type="ECO:0000313" key="2">
    <source>
        <dbReference type="EMBL" id="RAI82682.1"/>
    </source>
</evidence>
<dbReference type="Gene3D" id="1.10.3210.10">
    <property type="entry name" value="Hypothetical protein af1432"/>
    <property type="match status" value="1"/>
</dbReference>
<dbReference type="GO" id="GO:0008832">
    <property type="term" value="F:dGTPase activity"/>
    <property type="evidence" value="ECO:0007669"/>
    <property type="project" value="TreeGrafter"/>
</dbReference>
<proteinExistence type="predicted"/>
<organism evidence="2 3">
    <name type="scientific">Macrococcoides goetzii</name>
    <dbReference type="NCBI Taxonomy" id="1891097"/>
    <lineage>
        <taxon>Bacteria</taxon>
        <taxon>Bacillati</taxon>
        <taxon>Bacillota</taxon>
        <taxon>Bacilli</taxon>
        <taxon>Bacillales</taxon>
        <taxon>Staphylococcaceae</taxon>
        <taxon>Macrococcoides</taxon>
    </lineage>
</organism>
<name>A0A2G5NTT9_9STAP</name>
<dbReference type="Proteomes" id="UP000229523">
    <property type="component" value="Unassembled WGS sequence"/>
</dbReference>
<dbReference type="RefSeq" id="WP_099577952.1">
    <property type="nucleotide sequence ID" value="NZ_MJBI02000001.1"/>
</dbReference>
<dbReference type="InterPro" id="IPR006674">
    <property type="entry name" value="HD_domain"/>
</dbReference>
<dbReference type="GO" id="GO:0006203">
    <property type="term" value="P:dGTP catabolic process"/>
    <property type="evidence" value="ECO:0007669"/>
    <property type="project" value="TreeGrafter"/>
</dbReference>
<evidence type="ECO:0000259" key="1">
    <source>
        <dbReference type="PROSITE" id="PS51831"/>
    </source>
</evidence>
<dbReference type="PANTHER" id="PTHR11373">
    <property type="entry name" value="DEOXYNUCLEOSIDE TRIPHOSPHATE TRIPHOSPHOHYDROLASE"/>
    <property type="match status" value="1"/>
</dbReference>
<comment type="caution">
    <text evidence="2">The sequence shown here is derived from an EMBL/GenBank/DDBJ whole genome shotgun (WGS) entry which is preliminary data.</text>
</comment>
<evidence type="ECO:0000313" key="3">
    <source>
        <dbReference type="Proteomes" id="UP000229523"/>
    </source>
</evidence>
<reference evidence="2 3" key="1">
    <citation type="journal article" date="2018" name="Front. Microbiol.">
        <title>Description and Comparative Genomics of Macrococcus caseolyticus subsp. hominis subsp. nov., Macrococcus goetzii sp. nov., Macrococcus epidermidis sp. nov., and Macrococcus bohemicus sp. nov., Novel Macrococci From Human Clinical Material With Virulence Potential and Suspected Uptake of Foreign DNA by Natural Transformation.</title>
        <authorList>
            <person name="Maslanova I."/>
            <person name="Wertheimer Z."/>
            <person name="Sedlacek I."/>
            <person name="Svec P."/>
            <person name="Indrakova A."/>
            <person name="Kovarovic V."/>
            <person name="Schumann P."/>
            <person name="Sproer C."/>
            <person name="Kralova S."/>
            <person name="Sedo O."/>
            <person name="Kristofova L."/>
            <person name="Vrbovska V."/>
            <person name="Fuzik T."/>
            <person name="Petras P."/>
            <person name="Zdrahal Z."/>
            <person name="Ruzickova V."/>
            <person name="Doskar J."/>
            <person name="Pantucek R."/>
        </authorList>
    </citation>
    <scope>NUCLEOTIDE SEQUENCE [LARGE SCALE GENOMIC DNA]</scope>
    <source>
        <strain evidence="2 3">CCM 4927</strain>
    </source>
</reference>
<dbReference type="InterPro" id="IPR003607">
    <property type="entry name" value="HD/PDEase_dom"/>
</dbReference>
<dbReference type="AlphaFoldDB" id="A0A2G5NTT9"/>
<dbReference type="PROSITE" id="PS51831">
    <property type="entry name" value="HD"/>
    <property type="match status" value="1"/>
</dbReference>